<feature type="transmembrane region" description="Helical" evidence="9">
    <location>
        <begin position="220"/>
        <end position="241"/>
    </location>
</feature>
<dbReference type="PANTHER" id="PTHR43448">
    <property type="entry name" value="PROTOHEME IX FARNESYLTRANSFERASE, MITOCHONDRIAL"/>
    <property type="match status" value="1"/>
</dbReference>
<feature type="transmembrane region" description="Helical" evidence="9">
    <location>
        <begin position="12"/>
        <end position="32"/>
    </location>
</feature>
<dbReference type="UniPathway" id="UPA00834">
    <property type="reaction ID" value="UER00712"/>
</dbReference>
<dbReference type="PROSITE" id="PS00943">
    <property type="entry name" value="UBIA"/>
    <property type="match status" value="1"/>
</dbReference>
<feature type="transmembrane region" description="Helical" evidence="9">
    <location>
        <begin position="137"/>
        <end position="156"/>
    </location>
</feature>
<evidence type="ECO:0000313" key="11">
    <source>
        <dbReference type="Proteomes" id="UP000198785"/>
    </source>
</evidence>
<evidence type="ECO:0000256" key="7">
    <source>
        <dbReference type="ARBA" id="ARBA00023136"/>
    </source>
</evidence>
<dbReference type="GO" id="GO:0005886">
    <property type="term" value="C:plasma membrane"/>
    <property type="evidence" value="ECO:0007669"/>
    <property type="project" value="UniProtKB-SubCell"/>
</dbReference>
<keyword evidence="7 9" id="KW-0472">Membrane</keyword>
<keyword evidence="6 9" id="KW-0350">Heme biosynthesis</keyword>
<comment type="catalytic activity">
    <reaction evidence="8 9">
        <text>heme b + (2E,6E)-farnesyl diphosphate + H2O = Fe(II)-heme o + diphosphate</text>
        <dbReference type="Rhea" id="RHEA:28070"/>
        <dbReference type="ChEBI" id="CHEBI:15377"/>
        <dbReference type="ChEBI" id="CHEBI:33019"/>
        <dbReference type="ChEBI" id="CHEBI:60344"/>
        <dbReference type="ChEBI" id="CHEBI:60530"/>
        <dbReference type="ChEBI" id="CHEBI:175763"/>
        <dbReference type="EC" id="2.5.1.141"/>
    </reaction>
</comment>
<sequence length="301" mass="33710">MRAFISDFNKLVKLRLTLTVVFSASIAFLIGAKQQGDIIWVNWLILTIGGFFVTGSANGFNEIIERDLDKLMKRTADRPLPSGRMTTGQALVLSVFMGILGTSLLVRLNFLTGLLSVFSIILYAFVYTPLKQKSPIAVWVGAVPGALPPLIGYFAAFKPLGFGVDYAEVSEAAVVITPFVLFIIQFFWQFPHFWAIAWVADEDYKNAGFRLLPTKEKDKVSAWFIFISSVLMIPVGFLPLYFGFGGWFFTIVSVLGGLLFAYYGYKHVKEMSDASAKKVMFTSFLYLPLTQLILLFDFIPF</sequence>
<feature type="transmembrane region" description="Helical" evidence="9">
    <location>
        <begin position="176"/>
        <end position="199"/>
    </location>
</feature>
<comment type="similarity">
    <text evidence="9">Belongs to the UbiA prenyltransferase family. Protoheme IX farnesyltransferase subfamily.</text>
</comment>
<proteinExistence type="inferred from homology"/>
<keyword evidence="11" id="KW-1185">Reference proteome</keyword>
<evidence type="ECO:0000313" key="10">
    <source>
        <dbReference type="EMBL" id="SFS94837.1"/>
    </source>
</evidence>
<feature type="transmembrane region" description="Helical" evidence="9">
    <location>
        <begin position="279"/>
        <end position="299"/>
    </location>
</feature>
<name>A0A1I6U0M3_9SPHI</name>
<keyword evidence="2 9" id="KW-1003">Cell membrane</keyword>
<dbReference type="InterPro" id="IPR006369">
    <property type="entry name" value="Protohaem_IX_farnesylTrfase"/>
</dbReference>
<keyword evidence="4 9" id="KW-0812">Transmembrane</keyword>
<accession>A0A1I6U0M3</accession>
<dbReference type="EC" id="2.5.1.141" evidence="9"/>
<dbReference type="InterPro" id="IPR030470">
    <property type="entry name" value="UbiA_prenylTrfase_CS"/>
</dbReference>
<dbReference type="InterPro" id="IPR044878">
    <property type="entry name" value="UbiA_sf"/>
</dbReference>
<comment type="pathway">
    <text evidence="9">Porphyrin-containing compound metabolism; heme O biosynthesis; heme O from protoheme: step 1/1.</text>
</comment>
<evidence type="ECO:0000256" key="5">
    <source>
        <dbReference type="ARBA" id="ARBA00022989"/>
    </source>
</evidence>
<evidence type="ECO:0000256" key="3">
    <source>
        <dbReference type="ARBA" id="ARBA00022679"/>
    </source>
</evidence>
<gene>
    <name evidence="9" type="primary">ctaB</name>
    <name evidence="10" type="ORF">SAMN05660206_107173</name>
</gene>
<feature type="transmembrane region" description="Helical" evidence="9">
    <location>
        <begin position="38"/>
        <end position="64"/>
    </location>
</feature>
<dbReference type="RefSeq" id="WP_093366050.1">
    <property type="nucleotide sequence ID" value="NZ_FOZZ01000007.1"/>
</dbReference>
<protein>
    <recommendedName>
        <fullName evidence="9">Protoheme IX farnesyltransferase</fullName>
        <ecNumber evidence="9">2.5.1.141</ecNumber>
    </recommendedName>
    <alternativeName>
        <fullName evidence="9">Heme B farnesyltransferase</fullName>
    </alternativeName>
    <alternativeName>
        <fullName evidence="9">Heme O synthase</fullName>
    </alternativeName>
</protein>
<comment type="subcellular location">
    <subcellularLocation>
        <location evidence="9">Cell membrane</location>
        <topology evidence="9">Multi-pass membrane protein</topology>
    </subcellularLocation>
    <subcellularLocation>
        <location evidence="1">Membrane</location>
        <topology evidence="1">Multi-pass membrane protein</topology>
    </subcellularLocation>
</comment>
<dbReference type="GO" id="GO:0048034">
    <property type="term" value="P:heme O biosynthetic process"/>
    <property type="evidence" value="ECO:0007669"/>
    <property type="project" value="UniProtKB-UniRule"/>
</dbReference>
<keyword evidence="5 9" id="KW-1133">Transmembrane helix</keyword>
<dbReference type="Pfam" id="PF01040">
    <property type="entry name" value="UbiA"/>
    <property type="match status" value="1"/>
</dbReference>
<evidence type="ECO:0000256" key="6">
    <source>
        <dbReference type="ARBA" id="ARBA00023133"/>
    </source>
</evidence>
<dbReference type="GO" id="GO:0008495">
    <property type="term" value="F:protoheme IX farnesyltransferase activity"/>
    <property type="evidence" value="ECO:0007669"/>
    <property type="project" value="UniProtKB-UniRule"/>
</dbReference>
<dbReference type="NCBIfam" id="TIGR01473">
    <property type="entry name" value="cyoE_ctaB"/>
    <property type="match status" value="1"/>
</dbReference>
<feature type="transmembrane region" description="Helical" evidence="9">
    <location>
        <begin position="110"/>
        <end position="130"/>
    </location>
</feature>
<evidence type="ECO:0000256" key="1">
    <source>
        <dbReference type="ARBA" id="ARBA00004141"/>
    </source>
</evidence>
<dbReference type="HAMAP" id="MF_00154">
    <property type="entry name" value="CyoE_CtaB"/>
    <property type="match status" value="1"/>
</dbReference>
<organism evidence="10 11">
    <name type="scientific">Sphingobacterium wenxiniae</name>
    <dbReference type="NCBI Taxonomy" id="683125"/>
    <lineage>
        <taxon>Bacteria</taxon>
        <taxon>Pseudomonadati</taxon>
        <taxon>Bacteroidota</taxon>
        <taxon>Sphingobacteriia</taxon>
        <taxon>Sphingobacteriales</taxon>
        <taxon>Sphingobacteriaceae</taxon>
        <taxon>Sphingobacterium</taxon>
    </lineage>
</organism>
<dbReference type="STRING" id="683125.SAMN05660206_107173"/>
<dbReference type="CDD" id="cd13957">
    <property type="entry name" value="PT_UbiA_Cox10"/>
    <property type="match status" value="1"/>
</dbReference>
<evidence type="ECO:0000256" key="2">
    <source>
        <dbReference type="ARBA" id="ARBA00022475"/>
    </source>
</evidence>
<dbReference type="Gene3D" id="1.10.357.140">
    <property type="entry name" value="UbiA prenyltransferase"/>
    <property type="match status" value="1"/>
</dbReference>
<dbReference type="OrthoDB" id="9814417at2"/>
<reference evidence="10 11" key="1">
    <citation type="submission" date="2016-10" db="EMBL/GenBank/DDBJ databases">
        <authorList>
            <person name="de Groot N.N."/>
        </authorList>
    </citation>
    <scope>NUCLEOTIDE SEQUENCE [LARGE SCALE GENOMIC DNA]</scope>
    <source>
        <strain evidence="10 11">DSM 22789</strain>
    </source>
</reference>
<feature type="transmembrane region" description="Helical" evidence="9">
    <location>
        <begin position="85"/>
        <end position="104"/>
    </location>
</feature>
<comment type="miscellaneous">
    <text evidence="9">Carbon 2 of the heme B porphyrin ring is defined according to the Fischer nomenclature.</text>
</comment>
<evidence type="ECO:0000256" key="4">
    <source>
        <dbReference type="ARBA" id="ARBA00022692"/>
    </source>
</evidence>
<dbReference type="PANTHER" id="PTHR43448:SF2">
    <property type="entry name" value="PROTOHEME IX FARNESYLTRANSFERASE, MITOCHONDRIAL"/>
    <property type="match status" value="1"/>
</dbReference>
<dbReference type="InterPro" id="IPR000537">
    <property type="entry name" value="UbiA_prenyltransferase"/>
</dbReference>
<dbReference type="Proteomes" id="UP000198785">
    <property type="component" value="Unassembled WGS sequence"/>
</dbReference>
<keyword evidence="3 9" id="KW-0808">Transferase</keyword>
<dbReference type="EMBL" id="FOZZ01000007">
    <property type="protein sequence ID" value="SFS94837.1"/>
    <property type="molecule type" value="Genomic_DNA"/>
</dbReference>
<comment type="function">
    <text evidence="9">Converts heme B (protoheme IX) to heme O by substitution of the vinyl group on carbon 2 of heme B porphyrin ring with a hydroxyethyl farnesyl side group.</text>
</comment>
<dbReference type="AlphaFoldDB" id="A0A1I6U0M3"/>
<evidence type="ECO:0000256" key="9">
    <source>
        <dbReference type="HAMAP-Rule" id="MF_00154"/>
    </source>
</evidence>
<evidence type="ECO:0000256" key="8">
    <source>
        <dbReference type="ARBA" id="ARBA00047690"/>
    </source>
</evidence>
<feature type="transmembrane region" description="Helical" evidence="9">
    <location>
        <begin position="247"/>
        <end position="265"/>
    </location>
</feature>
<dbReference type="GO" id="GO:0006784">
    <property type="term" value="P:heme A biosynthetic process"/>
    <property type="evidence" value="ECO:0007669"/>
    <property type="project" value="TreeGrafter"/>
</dbReference>